<keyword evidence="5" id="KW-0804">Transcription</keyword>
<protein>
    <recommendedName>
        <fullName evidence="10">Embryonic ectoderm development protein</fullName>
    </recommendedName>
</protein>
<evidence type="ECO:0000256" key="4">
    <source>
        <dbReference type="ARBA" id="ARBA00023015"/>
    </source>
</evidence>
<dbReference type="InterPro" id="IPR051243">
    <property type="entry name" value="PcG_WD-repeat"/>
</dbReference>
<feature type="repeat" description="WD" evidence="6">
    <location>
        <begin position="129"/>
        <end position="164"/>
    </location>
</feature>
<evidence type="ECO:0000256" key="6">
    <source>
        <dbReference type="PROSITE-ProRule" id="PRU00221"/>
    </source>
</evidence>
<comment type="similarity">
    <text evidence="1">Belongs to the WD repeat ESC family.</text>
</comment>
<dbReference type="PANTHER" id="PTHR10253">
    <property type="entry name" value="POLYCOMB PROTEIN"/>
    <property type="match status" value="1"/>
</dbReference>
<organism evidence="8 9">
    <name type="scientific">Seiridium unicorne</name>
    <dbReference type="NCBI Taxonomy" id="138068"/>
    <lineage>
        <taxon>Eukaryota</taxon>
        <taxon>Fungi</taxon>
        <taxon>Dikarya</taxon>
        <taxon>Ascomycota</taxon>
        <taxon>Pezizomycotina</taxon>
        <taxon>Sordariomycetes</taxon>
        <taxon>Xylariomycetidae</taxon>
        <taxon>Amphisphaeriales</taxon>
        <taxon>Sporocadaceae</taxon>
        <taxon>Seiridium</taxon>
    </lineage>
</organism>
<evidence type="ECO:0000256" key="5">
    <source>
        <dbReference type="ARBA" id="ARBA00023163"/>
    </source>
</evidence>
<feature type="region of interest" description="Disordered" evidence="7">
    <location>
        <begin position="274"/>
        <end position="294"/>
    </location>
</feature>
<keyword evidence="9" id="KW-1185">Reference proteome</keyword>
<feature type="region of interest" description="Disordered" evidence="7">
    <location>
        <begin position="392"/>
        <end position="426"/>
    </location>
</feature>
<dbReference type="Gene3D" id="2.130.10.10">
    <property type="entry name" value="YVTN repeat-like/Quinoprotein amine dehydrogenase"/>
    <property type="match status" value="1"/>
</dbReference>
<dbReference type="PROSITE" id="PS50082">
    <property type="entry name" value="WD_REPEATS_2"/>
    <property type="match status" value="2"/>
</dbReference>
<dbReference type="InterPro" id="IPR001680">
    <property type="entry name" value="WD40_rpt"/>
</dbReference>
<reference evidence="8 9" key="1">
    <citation type="journal article" date="2024" name="J. Plant Pathol.">
        <title>Sequence and assembly of the genome of Seiridium unicorne, isolate CBS 538.82, causal agent of cypress canker disease.</title>
        <authorList>
            <person name="Scali E."/>
            <person name="Rocca G.D."/>
            <person name="Danti R."/>
            <person name="Garbelotto M."/>
            <person name="Barberini S."/>
            <person name="Baroncelli R."/>
            <person name="Emiliani G."/>
        </authorList>
    </citation>
    <scope>NUCLEOTIDE SEQUENCE [LARGE SCALE GENOMIC DNA]</scope>
    <source>
        <strain evidence="8 9">BM-138-508</strain>
    </source>
</reference>
<accession>A0ABR2UE57</accession>
<evidence type="ECO:0000256" key="1">
    <source>
        <dbReference type="ARBA" id="ARBA00008075"/>
    </source>
</evidence>
<evidence type="ECO:0000256" key="7">
    <source>
        <dbReference type="SAM" id="MobiDB-lite"/>
    </source>
</evidence>
<keyword evidence="4" id="KW-0805">Transcription regulation</keyword>
<dbReference type="Proteomes" id="UP001408356">
    <property type="component" value="Unassembled WGS sequence"/>
</dbReference>
<name>A0ABR2UE57_9PEZI</name>
<feature type="compositionally biased region" description="Basic and acidic residues" evidence="7">
    <location>
        <begin position="392"/>
        <end position="406"/>
    </location>
</feature>
<evidence type="ECO:0000256" key="2">
    <source>
        <dbReference type="ARBA" id="ARBA00022574"/>
    </source>
</evidence>
<evidence type="ECO:0000313" key="8">
    <source>
        <dbReference type="EMBL" id="KAK9412791.1"/>
    </source>
</evidence>
<proteinExistence type="inferred from homology"/>
<keyword evidence="3" id="KW-0677">Repeat</keyword>
<dbReference type="EMBL" id="JARVKF010000449">
    <property type="protein sequence ID" value="KAK9412791.1"/>
    <property type="molecule type" value="Genomic_DNA"/>
</dbReference>
<dbReference type="SUPFAM" id="SSF50978">
    <property type="entry name" value="WD40 repeat-like"/>
    <property type="match status" value="1"/>
</dbReference>
<dbReference type="SMART" id="SM00320">
    <property type="entry name" value="WD40"/>
    <property type="match status" value="4"/>
</dbReference>
<comment type="caution">
    <text evidence="8">The sequence shown here is derived from an EMBL/GenBank/DDBJ whole genome shotgun (WGS) entry which is preliminary data.</text>
</comment>
<feature type="compositionally biased region" description="Polar residues" evidence="7">
    <location>
        <begin position="409"/>
        <end position="426"/>
    </location>
</feature>
<keyword evidence="2 6" id="KW-0853">WD repeat</keyword>
<evidence type="ECO:0000313" key="9">
    <source>
        <dbReference type="Proteomes" id="UP001408356"/>
    </source>
</evidence>
<feature type="repeat" description="WD" evidence="6">
    <location>
        <begin position="178"/>
        <end position="211"/>
    </location>
</feature>
<dbReference type="Pfam" id="PF00400">
    <property type="entry name" value="WD40"/>
    <property type="match status" value="2"/>
</dbReference>
<gene>
    <name evidence="8" type="ORF">SUNI508_12390</name>
</gene>
<dbReference type="InterPro" id="IPR015943">
    <property type="entry name" value="WD40/YVTN_repeat-like_dom_sf"/>
</dbReference>
<dbReference type="InterPro" id="IPR036322">
    <property type="entry name" value="WD40_repeat_dom_sf"/>
</dbReference>
<sequence length="500" mass="55928">MPTAISNDEWDLPRLKASISFEEDVRYTSSQDQDTEFFDVKFYPYHDPKETPIFAAVSKKHIVIYRLSSTAGTPIELIQVLRDDDEGAINCSCTWSKDSETEIPWLCVAGWDARIKVYDVVHGVLVKTLVGHGAEINDLATCPTNHYLIASASQDTTVRIWSLDAIDEEQPCLAILGGEGHSSGLLTTAFHDTGRYVLSAGHDNCVCMWTLPDLSERPRDKVPPPPVVVHYPHFFTSEVHSGIVDCVAFYGDLILSRACHEDIIVLWRIEGFSSRDAPPPPSSAPTTSDTERLTRSAFVPTTASAAPQYTRMIQFHTPGSGHQFYMRFKLYHNEDKHPVLAFCNAHSTILFWDLARLTGFHAFHTSLNTPGRDAHAQRPSWLQPVIPRQKADAVSKLRDNAEDRDSVASGRTGSDVDPTSSLSNHYNQETLESWHNKYDVTRVDEAIRAHSQSAITIKDFIGRQVAWSPLGDWCVVVGSKNLAVILARWQRKEKDDKKSG</sequence>
<dbReference type="PROSITE" id="PS50294">
    <property type="entry name" value="WD_REPEATS_REGION"/>
    <property type="match status" value="2"/>
</dbReference>
<evidence type="ECO:0000256" key="3">
    <source>
        <dbReference type="ARBA" id="ARBA00022737"/>
    </source>
</evidence>
<evidence type="ECO:0008006" key="10">
    <source>
        <dbReference type="Google" id="ProtNLM"/>
    </source>
</evidence>